<sequence>MKLPSVKNFRPGLFFGAIAGVIFAQSGAIAAERVILTYGPFQAPINISDLEAFTRDGVTTKTIRQIVGASGIQADTLRGLMGLEIGFDLVPFSCMIYTPTGQELTDEIGATVRTHRRVANGKAIRAGLINALSNDGKISFLEFLKYYPVPGMYVDVANIPATVAKMQSVSTELGSLFRQGSQFGTQFSDGTRIVGGCSAQRVDLPGAGAGVVQPRPAPTPAPRPAPAPVPRPVPAPAPAPAPAPGPIRGLW</sequence>
<dbReference type="Proteomes" id="UP000326169">
    <property type="component" value="Unassembled WGS sequence"/>
</dbReference>
<name>A0A5M3T635_LIMPL</name>
<comment type="caution">
    <text evidence="3">The sequence shown here is derived from an EMBL/GenBank/DDBJ whole genome shotgun (WGS) entry which is preliminary data.</text>
</comment>
<dbReference type="RefSeq" id="WP_006618721.1">
    <property type="nucleotide sequence ID" value="NZ_BIMW01000074.1"/>
</dbReference>
<evidence type="ECO:0000313" key="3">
    <source>
        <dbReference type="EMBL" id="GCE93468.1"/>
    </source>
</evidence>
<evidence type="ECO:0000256" key="1">
    <source>
        <dbReference type="SAM" id="MobiDB-lite"/>
    </source>
</evidence>
<feature type="region of interest" description="Disordered" evidence="1">
    <location>
        <begin position="205"/>
        <end position="251"/>
    </location>
</feature>
<dbReference type="Pfam" id="PF07176">
    <property type="entry name" value="DUF1400"/>
    <property type="match status" value="1"/>
</dbReference>
<accession>A0A5M3T635</accession>
<keyword evidence="4" id="KW-1185">Reference proteome</keyword>
<protein>
    <recommendedName>
        <fullName evidence="2">DUF1400 domain-containing protein</fullName>
    </recommendedName>
</protein>
<evidence type="ECO:0000313" key="4">
    <source>
        <dbReference type="Proteomes" id="UP000326169"/>
    </source>
</evidence>
<evidence type="ECO:0000259" key="2">
    <source>
        <dbReference type="Pfam" id="PF07176"/>
    </source>
</evidence>
<dbReference type="GeneID" id="301682391"/>
<feature type="domain" description="DUF1400" evidence="2">
    <location>
        <begin position="30"/>
        <end position="155"/>
    </location>
</feature>
<organism evidence="3 4">
    <name type="scientific">Limnospira platensis NIES-46</name>
    <dbReference type="NCBI Taxonomy" id="1236695"/>
    <lineage>
        <taxon>Bacteria</taxon>
        <taxon>Bacillati</taxon>
        <taxon>Cyanobacteriota</taxon>
        <taxon>Cyanophyceae</taxon>
        <taxon>Oscillatoriophycideae</taxon>
        <taxon>Oscillatoriales</taxon>
        <taxon>Sirenicapillariaceae</taxon>
        <taxon>Limnospira</taxon>
    </lineage>
</organism>
<dbReference type="EMBL" id="BIMW01000074">
    <property type="protein sequence ID" value="GCE93468.1"/>
    <property type="molecule type" value="Genomic_DNA"/>
</dbReference>
<feature type="compositionally biased region" description="Pro residues" evidence="1">
    <location>
        <begin position="215"/>
        <end position="245"/>
    </location>
</feature>
<gene>
    <name evidence="3" type="ORF">NIES46_15180</name>
</gene>
<reference evidence="3 4" key="1">
    <citation type="journal article" date="2019" name="J Genomics">
        <title>The Draft Genome of a Hydrogen-producing Cyanobacterium, Arthrospira platensis NIES-46.</title>
        <authorList>
            <person name="Suzuki S."/>
            <person name="Yamaguchi H."/>
            <person name="Kawachi M."/>
        </authorList>
    </citation>
    <scope>NUCLEOTIDE SEQUENCE [LARGE SCALE GENOMIC DNA]</scope>
    <source>
        <strain evidence="3 4">NIES-46</strain>
    </source>
</reference>
<proteinExistence type="predicted"/>
<dbReference type="InterPro" id="IPR010802">
    <property type="entry name" value="DUF1400"/>
</dbReference>